<organism evidence="7 8">
    <name type="scientific">Amycolatopsis alkalitolerans</name>
    <dbReference type="NCBI Taxonomy" id="2547244"/>
    <lineage>
        <taxon>Bacteria</taxon>
        <taxon>Bacillati</taxon>
        <taxon>Actinomycetota</taxon>
        <taxon>Actinomycetes</taxon>
        <taxon>Pseudonocardiales</taxon>
        <taxon>Pseudonocardiaceae</taxon>
        <taxon>Amycolatopsis</taxon>
    </lineage>
</organism>
<feature type="transmembrane region" description="Helical" evidence="6">
    <location>
        <begin position="20"/>
        <end position="41"/>
    </location>
</feature>
<dbReference type="RefSeq" id="WP_139094650.1">
    <property type="nucleotide sequence ID" value="NZ_VDFW01000001.1"/>
</dbReference>
<dbReference type="Gene3D" id="3.30.700.10">
    <property type="entry name" value="Glycoprotein, Type 4 Pilin"/>
    <property type="match status" value="1"/>
</dbReference>
<evidence type="ECO:0000313" key="7">
    <source>
        <dbReference type="EMBL" id="TNC29579.1"/>
    </source>
</evidence>
<evidence type="ECO:0000256" key="6">
    <source>
        <dbReference type="SAM" id="Phobius"/>
    </source>
</evidence>
<dbReference type="OrthoDB" id="3826845at2"/>
<evidence type="ECO:0000256" key="2">
    <source>
        <dbReference type="ARBA" id="ARBA00022481"/>
    </source>
</evidence>
<dbReference type="PANTHER" id="PTHR30093:SF44">
    <property type="entry name" value="TYPE II SECRETION SYSTEM CORE PROTEIN G"/>
    <property type="match status" value="1"/>
</dbReference>
<comment type="subcellular location">
    <subcellularLocation>
        <location evidence="1">Membrane</location>
        <topology evidence="1">Single-pass membrane protein</topology>
    </subcellularLocation>
</comment>
<proteinExistence type="predicted"/>
<gene>
    <name evidence="7" type="ORF">FG385_01015</name>
</gene>
<sequence length="115" mass="12142">MLQRRQATPRSDSGFTLIELLIVIAILGILAAIVVFSIVGVTDRGKKAACQADLNTATTAVEAYFAKNNVYPPDLDTLTTGENKFLNPPAPKDVAYTVGTPATSYTIGYASDSGC</sequence>
<dbReference type="Proteomes" id="UP000305546">
    <property type="component" value="Unassembled WGS sequence"/>
</dbReference>
<name>A0A5C4MAE5_9PSEU</name>
<dbReference type="GO" id="GO:0015627">
    <property type="term" value="C:type II protein secretion system complex"/>
    <property type="evidence" value="ECO:0007669"/>
    <property type="project" value="InterPro"/>
</dbReference>
<dbReference type="EMBL" id="VDFW01000001">
    <property type="protein sequence ID" value="TNC29579.1"/>
    <property type="molecule type" value="Genomic_DNA"/>
</dbReference>
<protein>
    <submittedName>
        <fullName evidence="7">Type II secretion system protein</fullName>
    </submittedName>
</protein>
<evidence type="ECO:0000313" key="8">
    <source>
        <dbReference type="Proteomes" id="UP000305546"/>
    </source>
</evidence>
<evidence type="ECO:0000256" key="1">
    <source>
        <dbReference type="ARBA" id="ARBA00004167"/>
    </source>
</evidence>
<dbReference type="InterPro" id="IPR000983">
    <property type="entry name" value="Bac_GSPG_pilin"/>
</dbReference>
<comment type="caution">
    <text evidence="7">The sequence shown here is derived from an EMBL/GenBank/DDBJ whole genome shotgun (WGS) entry which is preliminary data.</text>
</comment>
<dbReference type="PANTHER" id="PTHR30093">
    <property type="entry name" value="GENERAL SECRETION PATHWAY PROTEIN G"/>
    <property type="match status" value="1"/>
</dbReference>
<dbReference type="AlphaFoldDB" id="A0A5C4MAE5"/>
<evidence type="ECO:0000256" key="4">
    <source>
        <dbReference type="ARBA" id="ARBA00022989"/>
    </source>
</evidence>
<evidence type="ECO:0000256" key="5">
    <source>
        <dbReference type="ARBA" id="ARBA00023136"/>
    </source>
</evidence>
<keyword evidence="8" id="KW-1185">Reference proteome</keyword>
<keyword evidence="5 6" id="KW-0472">Membrane</keyword>
<keyword evidence="4 6" id="KW-1133">Transmembrane helix</keyword>
<accession>A0A5C4MAE5</accession>
<reference evidence="7 8" key="1">
    <citation type="submission" date="2019-06" db="EMBL/GenBank/DDBJ databases">
        <title>Amycolatopsis alkalitolerans sp. nov., isolated from Gastrodia elata Blume.</title>
        <authorList>
            <person name="Narsing Rao M.P."/>
            <person name="Li W.J."/>
        </authorList>
    </citation>
    <scope>NUCLEOTIDE SEQUENCE [LARGE SCALE GENOMIC DNA]</scope>
    <source>
        <strain evidence="7 8">SYSUP0005</strain>
    </source>
</reference>
<keyword evidence="2" id="KW-0488">Methylation</keyword>
<dbReference type="InterPro" id="IPR045584">
    <property type="entry name" value="Pilin-like"/>
</dbReference>
<dbReference type="InterPro" id="IPR012902">
    <property type="entry name" value="N_methyl_site"/>
</dbReference>
<dbReference type="PROSITE" id="PS00409">
    <property type="entry name" value="PROKAR_NTER_METHYL"/>
    <property type="match status" value="1"/>
</dbReference>
<dbReference type="SUPFAM" id="SSF54523">
    <property type="entry name" value="Pili subunits"/>
    <property type="match status" value="1"/>
</dbReference>
<evidence type="ECO:0000256" key="3">
    <source>
        <dbReference type="ARBA" id="ARBA00022692"/>
    </source>
</evidence>
<dbReference type="PRINTS" id="PR00813">
    <property type="entry name" value="BCTERIALGSPG"/>
</dbReference>
<dbReference type="GO" id="GO:0015628">
    <property type="term" value="P:protein secretion by the type II secretion system"/>
    <property type="evidence" value="ECO:0007669"/>
    <property type="project" value="InterPro"/>
</dbReference>
<dbReference type="GO" id="GO:0016020">
    <property type="term" value="C:membrane"/>
    <property type="evidence" value="ECO:0007669"/>
    <property type="project" value="UniProtKB-SubCell"/>
</dbReference>
<keyword evidence="3 6" id="KW-0812">Transmembrane</keyword>
<dbReference type="NCBIfam" id="TIGR02532">
    <property type="entry name" value="IV_pilin_GFxxxE"/>
    <property type="match status" value="1"/>
</dbReference>
<dbReference type="Pfam" id="PF07963">
    <property type="entry name" value="N_methyl"/>
    <property type="match status" value="1"/>
</dbReference>